<evidence type="ECO:0008006" key="3">
    <source>
        <dbReference type="Google" id="ProtNLM"/>
    </source>
</evidence>
<name>A0A165EJY6_9BASI</name>
<dbReference type="Gene3D" id="3.80.10.10">
    <property type="entry name" value="Ribonuclease Inhibitor"/>
    <property type="match status" value="1"/>
</dbReference>
<evidence type="ECO:0000313" key="1">
    <source>
        <dbReference type="EMBL" id="KZT55021.1"/>
    </source>
</evidence>
<dbReference type="InParanoid" id="A0A165EJY6"/>
<dbReference type="InterPro" id="IPR032675">
    <property type="entry name" value="LRR_dom_sf"/>
</dbReference>
<dbReference type="SUPFAM" id="SSF52047">
    <property type="entry name" value="RNI-like"/>
    <property type="match status" value="1"/>
</dbReference>
<reference evidence="1 2" key="1">
    <citation type="journal article" date="2016" name="Mol. Biol. Evol.">
        <title>Comparative Genomics of Early-Diverging Mushroom-Forming Fungi Provides Insights into the Origins of Lignocellulose Decay Capabilities.</title>
        <authorList>
            <person name="Nagy L.G."/>
            <person name="Riley R."/>
            <person name="Tritt A."/>
            <person name="Adam C."/>
            <person name="Daum C."/>
            <person name="Floudas D."/>
            <person name="Sun H."/>
            <person name="Yadav J.S."/>
            <person name="Pangilinan J."/>
            <person name="Larsson K.H."/>
            <person name="Matsuura K."/>
            <person name="Barry K."/>
            <person name="Labutti K."/>
            <person name="Kuo R."/>
            <person name="Ohm R.A."/>
            <person name="Bhattacharya S.S."/>
            <person name="Shirouzu T."/>
            <person name="Yoshinaga Y."/>
            <person name="Martin F.M."/>
            <person name="Grigoriev I.V."/>
            <person name="Hibbett D.S."/>
        </authorList>
    </citation>
    <scope>NUCLEOTIDE SEQUENCE [LARGE SCALE GENOMIC DNA]</scope>
    <source>
        <strain evidence="1 2">HHB12733</strain>
    </source>
</reference>
<dbReference type="Proteomes" id="UP000076842">
    <property type="component" value="Unassembled WGS sequence"/>
</dbReference>
<protein>
    <recommendedName>
        <fullName evidence="3">F-box domain-containing protein</fullName>
    </recommendedName>
</protein>
<dbReference type="AlphaFoldDB" id="A0A165EJY6"/>
<gene>
    <name evidence="1" type="ORF">CALCODRAFT_510354</name>
</gene>
<sequence>MSHDATTETMISSSPSTAIINDEELIEWELERTEFLLDEGEWMGLLGDMKNAFEDRGDGDDGASAARLVYQRLRTYRHVDLAFNAYHGTSLLSGYKHMLSTSLSSEGAVFSNVERIKFHAEVPEAMDVLLDILRRSKPISITVSVEPQTGIMDTRWSNGAIALLQRLMGLAPTIEELHLRGLNELSHIVQAGLHLLLQRARQLHKLSLESAVLSVPVMLGVASLQALTDLRITWGDEWKALPKLLHSASLSGLPYPMLSKLRVEGHLPMVLSTLAAIKQNIKELHIRCAYTIQDTYARRQLAIGIGEAYGHETPAGRLKENDNEGLELLHIVIGMPVKVNNISISWSKDLQYLNWCWRLKSLSIELEDCHFEDLNIRSITVWLVDIPDLKRLSVLWDGGSSGNWLTVDCVQALTEGCRNLTRIDLSRIDFTTGVTKAKDWRLDVGVEVWLTEARVRSTMETGSILLLTPLDRLVFHSTNRTLEEHLALATLDAEATKSYWKADAAKRGHEANQAIGRL</sequence>
<dbReference type="EMBL" id="KV424002">
    <property type="protein sequence ID" value="KZT55021.1"/>
    <property type="molecule type" value="Genomic_DNA"/>
</dbReference>
<organism evidence="1 2">
    <name type="scientific">Calocera cornea HHB12733</name>
    <dbReference type="NCBI Taxonomy" id="1353952"/>
    <lineage>
        <taxon>Eukaryota</taxon>
        <taxon>Fungi</taxon>
        <taxon>Dikarya</taxon>
        <taxon>Basidiomycota</taxon>
        <taxon>Agaricomycotina</taxon>
        <taxon>Dacrymycetes</taxon>
        <taxon>Dacrymycetales</taxon>
        <taxon>Dacrymycetaceae</taxon>
        <taxon>Calocera</taxon>
    </lineage>
</organism>
<proteinExistence type="predicted"/>
<evidence type="ECO:0000313" key="2">
    <source>
        <dbReference type="Proteomes" id="UP000076842"/>
    </source>
</evidence>
<keyword evidence="2" id="KW-1185">Reference proteome</keyword>
<accession>A0A165EJY6</accession>